<proteinExistence type="predicted"/>
<dbReference type="InterPro" id="IPR000792">
    <property type="entry name" value="Tscrpt_reg_LuxR_C"/>
</dbReference>
<dbReference type="GO" id="GO:0006355">
    <property type="term" value="P:regulation of DNA-templated transcription"/>
    <property type="evidence" value="ECO:0007669"/>
    <property type="project" value="InterPro"/>
</dbReference>
<evidence type="ECO:0000313" key="2">
    <source>
        <dbReference type="EMBL" id="QUH30674.1"/>
    </source>
</evidence>
<dbReference type="InterPro" id="IPR018656">
    <property type="entry name" value="DUF2087"/>
</dbReference>
<dbReference type="InterPro" id="IPR036388">
    <property type="entry name" value="WH-like_DNA-bd_sf"/>
</dbReference>
<accession>A0A8J8MCT7</accession>
<dbReference type="KEGG" id="vgu:HYG85_17830"/>
<protein>
    <submittedName>
        <fullName evidence="2">DUF2087 domain-containing protein</fullName>
    </submittedName>
</protein>
<name>A0A8J8MCT7_9FIRM</name>
<dbReference type="Proteomes" id="UP000677305">
    <property type="component" value="Chromosome"/>
</dbReference>
<feature type="domain" description="HTH luxR-type" evidence="1">
    <location>
        <begin position="78"/>
        <end position="135"/>
    </location>
</feature>
<dbReference type="AlphaFoldDB" id="A0A8J8MCT7"/>
<reference evidence="2 3" key="1">
    <citation type="submission" date="2020-07" db="EMBL/GenBank/DDBJ databases">
        <title>Vallitalea guaymasensis genome.</title>
        <authorList>
            <person name="Postec A."/>
        </authorList>
    </citation>
    <scope>NUCLEOTIDE SEQUENCE [LARGE SCALE GENOMIC DNA]</scope>
    <source>
        <strain evidence="2 3">Ra1766G1</strain>
    </source>
</reference>
<keyword evidence="3" id="KW-1185">Reference proteome</keyword>
<evidence type="ECO:0000259" key="1">
    <source>
        <dbReference type="SMART" id="SM00421"/>
    </source>
</evidence>
<dbReference type="Gene3D" id="1.10.10.10">
    <property type="entry name" value="Winged helix-like DNA-binding domain superfamily/Winged helix DNA-binding domain"/>
    <property type="match status" value="1"/>
</dbReference>
<dbReference type="SUPFAM" id="SSF46894">
    <property type="entry name" value="C-terminal effector domain of the bipartite response regulators"/>
    <property type="match status" value="1"/>
</dbReference>
<dbReference type="InterPro" id="IPR016032">
    <property type="entry name" value="Sig_transdc_resp-reg_C-effctor"/>
</dbReference>
<dbReference type="SMART" id="SM00421">
    <property type="entry name" value="HTH_LUXR"/>
    <property type="match status" value="1"/>
</dbReference>
<organism evidence="2 3">
    <name type="scientific">Vallitalea guaymasensis</name>
    <dbReference type="NCBI Taxonomy" id="1185412"/>
    <lineage>
        <taxon>Bacteria</taxon>
        <taxon>Bacillati</taxon>
        <taxon>Bacillota</taxon>
        <taxon>Clostridia</taxon>
        <taxon>Lachnospirales</taxon>
        <taxon>Vallitaleaceae</taxon>
        <taxon>Vallitalea</taxon>
    </lineage>
</organism>
<dbReference type="Pfam" id="PF09860">
    <property type="entry name" value="DUF2087"/>
    <property type="match status" value="1"/>
</dbReference>
<sequence>MMNNDLFWNASIDDLKKGYLYDDNDGNYICLICGDKLENGIIHNYNNQLITSEKRMQYHIDEVHGGTFNFLISLNKKYTGLTDNQKEVLECFHKNMNDKEISRELHISESTIRNYRFKLREKEKQAKIFTILMELASNNTHDNKIIEPHKTATMIDDRYVITEDEREKIVKRYFTPEGKLKDLPSKEKRKIIVLRHIAENFKPNYRYTEKEINRILKRIYDDYAIVRRYLIEYGYLDRCNDCSYYWVK</sequence>
<dbReference type="RefSeq" id="WP_212690814.1">
    <property type="nucleotide sequence ID" value="NZ_CP058561.1"/>
</dbReference>
<dbReference type="EMBL" id="CP058561">
    <property type="protein sequence ID" value="QUH30674.1"/>
    <property type="molecule type" value="Genomic_DNA"/>
</dbReference>
<dbReference type="GO" id="GO:0003677">
    <property type="term" value="F:DNA binding"/>
    <property type="evidence" value="ECO:0007669"/>
    <property type="project" value="InterPro"/>
</dbReference>
<gene>
    <name evidence="2" type="ORF">HYG85_17830</name>
</gene>
<evidence type="ECO:0000313" key="3">
    <source>
        <dbReference type="Proteomes" id="UP000677305"/>
    </source>
</evidence>
<dbReference type="Pfam" id="PF00196">
    <property type="entry name" value="GerE"/>
    <property type="match status" value="1"/>
</dbReference>